<evidence type="ECO:0000313" key="3">
    <source>
        <dbReference type="Proteomes" id="UP000189339"/>
    </source>
</evidence>
<dbReference type="STRING" id="135739.BTO32_04070"/>
<accession>A0A1V2DWJ0</accession>
<dbReference type="EMBL" id="MSCW01000003">
    <property type="protein sequence ID" value="ONF44631.1"/>
    <property type="molecule type" value="Genomic_DNA"/>
</dbReference>
<gene>
    <name evidence="2" type="ORF">BTO32_04070</name>
</gene>
<organism evidence="2 3">
    <name type="scientific">Marinobacter lutaoensis</name>
    <dbReference type="NCBI Taxonomy" id="135739"/>
    <lineage>
        <taxon>Bacteria</taxon>
        <taxon>Pseudomonadati</taxon>
        <taxon>Pseudomonadota</taxon>
        <taxon>Gammaproteobacteria</taxon>
        <taxon>Pseudomonadales</taxon>
        <taxon>Marinobacteraceae</taxon>
        <taxon>Marinobacter</taxon>
    </lineage>
</organism>
<sequence>MRVCVWGVAVCLAMGGSFAWALRDPTRPPDASAPAPVALPQRPLSLDSIVYGETRRVAVIDGVALREGQAGDGIKVRKIHRDRVEVLDGGQLRVLRLNTLPEVRETP</sequence>
<name>A0A1V2DWJ0_9GAMM</name>
<comment type="caution">
    <text evidence="2">The sequence shown here is derived from an EMBL/GenBank/DDBJ whole genome shotgun (WGS) entry which is preliminary data.</text>
</comment>
<dbReference type="RefSeq" id="WP_076723179.1">
    <property type="nucleotide sequence ID" value="NZ_JABWTC010000028.1"/>
</dbReference>
<evidence type="ECO:0000256" key="1">
    <source>
        <dbReference type="SAM" id="SignalP"/>
    </source>
</evidence>
<protein>
    <recommendedName>
        <fullName evidence="4">MSHA biogenesis protein MshK</fullName>
    </recommendedName>
</protein>
<keyword evidence="3" id="KW-1185">Reference proteome</keyword>
<dbReference type="AlphaFoldDB" id="A0A1V2DWJ0"/>
<reference evidence="2 3" key="1">
    <citation type="submission" date="2016-12" db="EMBL/GenBank/DDBJ databases">
        <title>Marinobacter lutaoensis whole genome sequencing.</title>
        <authorList>
            <person name="Verma A."/>
            <person name="Krishnamurthi S."/>
        </authorList>
    </citation>
    <scope>NUCLEOTIDE SEQUENCE [LARGE SCALE GENOMIC DNA]</scope>
    <source>
        <strain evidence="2 3">T5054</strain>
    </source>
</reference>
<proteinExistence type="predicted"/>
<feature type="signal peptide" evidence="1">
    <location>
        <begin position="1"/>
        <end position="21"/>
    </location>
</feature>
<dbReference type="OrthoDB" id="6370927at2"/>
<feature type="chain" id="PRO_5043151275" description="MSHA biogenesis protein MshK" evidence="1">
    <location>
        <begin position="22"/>
        <end position="107"/>
    </location>
</feature>
<keyword evidence="1" id="KW-0732">Signal</keyword>
<evidence type="ECO:0000313" key="2">
    <source>
        <dbReference type="EMBL" id="ONF44631.1"/>
    </source>
</evidence>
<evidence type="ECO:0008006" key="4">
    <source>
        <dbReference type="Google" id="ProtNLM"/>
    </source>
</evidence>
<dbReference type="Proteomes" id="UP000189339">
    <property type="component" value="Unassembled WGS sequence"/>
</dbReference>